<dbReference type="CDD" id="cd02440">
    <property type="entry name" value="AdoMet_MTases"/>
    <property type="match status" value="1"/>
</dbReference>
<dbReference type="Gene3D" id="2.30.38.10">
    <property type="entry name" value="Luciferase, Domain 3"/>
    <property type="match status" value="1"/>
</dbReference>
<dbReference type="EMBL" id="JAVRFL010000008">
    <property type="protein sequence ID" value="MDT0529151.1"/>
    <property type="molecule type" value="Genomic_DNA"/>
</dbReference>
<evidence type="ECO:0000313" key="7">
    <source>
        <dbReference type="EMBL" id="MDT0529151.1"/>
    </source>
</evidence>
<dbReference type="Pfam" id="PF00668">
    <property type="entry name" value="Condensation"/>
    <property type="match status" value="2"/>
</dbReference>
<evidence type="ECO:0000256" key="2">
    <source>
        <dbReference type="ARBA" id="ARBA00022450"/>
    </source>
</evidence>
<comment type="cofactor">
    <cofactor evidence="1">
        <name>pantetheine 4'-phosphate</name>
        <dbReference type="ChEBI" id="CHEBI:47942"/>
    </cofactor>
</comment>
<dbReference type="InterPro" id="IPR000873">
    <property type="entry name" value="AMP-dep_synth/lig_dom"/>
</dbReference>
<keyword evidence="8" id="KW-1185">Reference proteome</keyword>
<dbReference type="InterPro" id="IPR023213">
    <property type="entry name" value="CAT-like_dom_sf"/>
</dbReference>
<feature type="domain" description="Carrier" evidence="6">
    <location>
        <begin position="1430"/>
        <end position="1505"/>
    </location>
</feature>
<dbReference type="NCBIfam" id="TIGR01733">
    <property type="entry name" value="AA-adenyl-dom"/>
    <property type="match status" value="1"/>
</dbReference>
<reference evidence="7" key="1">
    <citation type="submission" date="2023-09" db="EMBL/GenBank/DDBJ databases">
        <title>30 novel species of actinomycetes from the DSMZ collection.</title>
        <authorList>
            <person name="Nouioui I."/>
        </authorList>
    </citation>
    <scope>NUCLEOTIDE SEQUENCE</scope>
    <source>
        <strain evidence="7">DSM 115977</strain>
    </source>
</reference>
<protein>
    <submittedName>
        <fullName evidence="7">Amino acid adenylation domain-containing protein</fullName>
    </submittedName>
</protein>
<dbReference type="Gene3D" id="3.40.50.150">
    <property type="entry name" value="Vaccinia Virus protein VP39"/>
    <property type="match status" value="1"/>
</dbReference>
<dbReference type="PANTHER" id="PTHR45527">
    <property type="entry name" value="NONRIBOSOMAL PEPTIDE SYNTHETASE"/>
    <property type="match status" value="1"/>
</dbReference>
<dbReference type="InterPro" id="IPR010071">
    <property type="entry name" value="AA_adenyl_dom"/>
</dbReference>
<dbReference type="SUPFAM" id="SSF47336">
    <property type="entry name" value="ACP-like"/>
    <property type="match status" value="1"/>
</dbReference>
<dbReference type="SUPFAM" id="SSF56801">
    <property type="entry name" value="Acetyl-CoA synthetase-like"/>
    <property type="match status" value="1"/>
</dbReference>
<dbReference type="Gene3D" id="3.30.559.10">
    <property type="entry name" value="Chloramphenicol acetyltransferase-like domain"/>
    <property type="match status" value="2"/>
</dbReference>
<dbReference type="CDD" id="cd19531">
    <property type="entry name" value="LCL_NRPS-like"/>
    <property type="match status" value="2"/>
</dbReference>
<dbReference type="InterPro" id="IPR020845">
    <property type="entry name" value="AMP-binding_CS"/>
</dbReference>
<dbReference type="Pfam" id="PF00501">
    <property type="entry name" value="AMP-binding"/>
    <property type="match status" value="1"/>
</dbReference>
<dbReference type="Gene3D" id="3.30.300.30">
    <property type="match status" value="2"/>
</dbReference>
<dbReference type="PROSITE" id="PS00012">
    <property type="entry name" value="PHOSPHOPANTETHEINE"/>
    <property type="match status" value="1"/>
</dbReference>
<evidence type="ECO:0000256" key="5">
    <source>
        <dbReference type="SAM" id="MobiDB-lite"/>
    </source>
</evidence>
<organism evidence="7 8">
    <name type="scientific">Micromonospora reichwaldensis</name>
    <dbReference type="NCBI Taxonomy" id="3075516"/>
    <lineage>
        <taxon>Bacteria</taxon>
        <taxon>Bacillati</taxon>
        <taxon>Actinomycetota</taxon>
        <taxon>Actinomycetes</taxon>
        <taxon>Micromonosporales</taxon>
        <taxon>Micromonosporaceae</taxon>
        <taxon>Micromonospora</taxon>
    </lineage>
</organism>
<dbReference type="InterPro" id="IPR013217">
    <property type="entry name" value="Methyltransf_12"/>
</dbReference>
<keyword evidence="3" id="KW-0597">Phosphoprotein</keyword>
<dbReference type="PANTHER" id="PTHR45527:SF1">
    <property type="entry name" value="FATTY ACID SYNTHASE"/>
    <property type="match status" value="1"/>
</dbReference>
<dbReference type="InterPro" id="IPR036736">
    <property type="entry name" value="ACP-like_sf"/>
</dbReference>
<dbReference type="CDD" id="cd05930">
    <property type="entry name" value="A_NRPS"/>
    <property type="match status" value="1"/>
</dbReference>
<dbReference type="InterPro" id="IPR045851">
    <property type="entry name" value="AMP-bd_C_sf"/>
</dbReference>
<keyword evidence="4" id="KW-0677">Repeat</keyword>
<feature type="region of interest" description="Disordered" evidence="5">
    <location>
        <begin position="1728"/>
        <end position="1749"/>
    </location>
</feature>
<dbReference type="Gene3D" id="1.10.1200.10">
    <property type="entry name" value="ACP-like"/>
    <property type="match status" value="1"/>
</dbReference>
<name>A0ABU2WUX3_9ACTN</name>
<dbReference type="InterPro" id="IPR029063">
    <property type="entry name" value="SAM-dependent_MTases_sf"/>
</dbReference>
<proteinExistence type="predicted"/>
<dbReference type="InterPro" id="IPR006162">
    <property type="entry name" value="Ppantetheine_attach_site"/>
</dbReference>
<dbReference type="Pfam" id="PF00550">
    <property type="entry name" value="PP-binding"/>
    <property type="match status" value="1"/>
</dbReference>
<evidence type="ECO:0000259" key="6">
    <source>
        <dbReference type="PROSITE" id="PS50075"/>
    </source>
</evidence>
<dbReference type="InterPro" id="IPR020806">
    <property type="entry name" value="PKS_PP-bd"/>
</dbReference>
<dbReference type="SMART" id="SM00823">
    <property type="entry name" value="PKS_PP"/>
    <property type="match status" value="1"/>
</dbReference>
<dbReference type="PROSITE" id="PS00455">
    <property type="entry name" value="AMP_BINDING"/>
    <property type="match status" value="1"/>
</dbReference>
<evidence type="ECO:0000256" key="3">
    <source>
        <dbReference type="ARBA" id="ARBA00022553"/>
    </source>
</evidence>
<dbReference type="Gene3D" id="3.30.559.30">
    <property type="entry name" value="Nonribosomal peptide synthetase, condensation domain"/>
    <property type="match status" value="2"/>
</dbReference>
<sequence>MRELTQRIQSLTPEQRGALTKRLRDRGMVGPLALYGGAAEGDAPVSSAQRRILFLHRLRPDSAFYTSVNPFHLAGPLRVGVLRRCLLEIVSRHEILRTTFPVVDGVAYQRVRPTLEPALPVIDLRGLKPDVAQRESDRLASIERRRPFDLGVDPPMRTSLVLLAEHESVLLVTFHHVAVDGWSLSVLGRELDQLYRAFAAGRPSPLSPLTVQYAGYSRWQADWENSAEAQEQLTFWQAQLSGAPEALTLYTDRPRPAVQSHRGATHRFALGADLTRAVAELSRRRGGTAHMTLLAALGAVLHRWSGQNDIVIGGAVANRRHPELHDLIGFFANSVLFRIRPRGGQTFDELLRHVRDTCLAAYAHQDVSVDLIAQRLFPERDLGRNPLYQVNFTLHNTPPLAASLSDLTVTLLETGTESARFDLDVNVWESDQGLECLIDYSTDLFDGATVARLATSFRELLAAATADPGRRLAGLPVMSGEELHRILSEWNDTAAPGVDAPLHELVERQAERSPDAPAVCCAGSVLTYRELVRWANRLAHHLWDAGARPGGTVAVLLSHAPDTVAVLLAIMKTGAAYLPLDPRQPPLRTGVMLADSGSALLVVPDGVPEGVDRSALRVVRLDAERASIAARPAEPLPVPVSADHLLYLMYTSGSTGRPKAALLTHRNVVNYLRWAARYYTVSAGTGVAVHSPLAFDLAVTSLFAPLLAGQQLLLAAAEREVPGAELRALLDEADDLSFVKLTPSHLRLLVESAADDAPALPCRTVILGGEGLRGEAVAGLRRGQPEVRLVNEYGPTETAVACTAYDGDQVTPYGRVPIGTPISNARVYVLDAALRPTPIGVPGELYVGGAGVGLGYWRRGALTAAAFVPDPFGPEPGGRLYRTGDVARYLPDGCLEYLGRRDEQVKVRGHRIECGEIEAVLDSHPAVRSSAAELVRRDTGDEQIVAFVCLEGQQTRDGGWDRDRVREWRELYEDTYRDLDGDQDPFFNLAGWLSSYSGRPLDPAEMRAWLDDAAGRIRGLRPSRVLEIGCGTGMILGRVAPTCESYQATDNSPAAVEYVRRALRDVGGAWSDRVETWAAPAHESLRADAASAPPDAVVMNSVVQYFPSVEYLLRVLRQAVDVLPDGGHVFLGDLRSLPLSELFHTSVEVHKAPVGLRLGELRQRVRRTVAHEPELCLDPALFREIGARWPRIARVRVLPKRGRQDNELVTFRYDVILTVGTPVAAEDPPTHDWGPDRRTPADLLRLLDAERLDAVRLAAVPNARLSWARRLKRSMDERDPASSAGELVACATGLPAEGTAPEDWWELAGDGSVDVELSWAAGHAEGAYDVVLRRRGPIGAPGRPVHRPPEESWDARPYANDPLWSRACAAAIPELAGYARERLPEPALPARYLPVTELPLNSNGKVDRAQLRRMAANPAVLENVWAVPARPLTETERVVADIWRALLGCDDVGPEDDFFGLGGHSLLTLQVVFKLRGLLGVDVPVRAPFDHRTLADLASYLDGLSAAGDDLPALVAVDRRDPLPASFAQERLWFMAQLRPGDHQYNVPVFDRIAGPLDVRALAGTVDAVVARHEVLRTVIVADDDGVPRQRILPAAPVPMALVDLTALPAGHREAELRRLVDREYHRPFDLETGPVLRAQVVRLGDEDHAWLLSMHHIVHDGWSFGLLTAELGETYAGLVAGRPPDPTPPTPQYADYAVWQRRSYGDGHLAAQLDFWTRRLTGVRELFPRPAERPDPPDARPAGRSVPVRLSPSVSRGVRSLGQATGATPFMVLLAALAATLHDLTGQDDVAVGTDVANRSMPETETMLGFFVNQIVLRMDTGGDPTWRQLLDRARTTVLDGLRHHQVPFERVVQALRPRRSGRRTPLFQVKLVLNNTPRRPATLPGLDVTEVPVASDAVRFDLALVLQDEPGAMTGFLEYDTTLFDETTVDRVIADFTAALDAMILDLGGPAGTKRQRAERP</sequence>
<dbReference type="InterPro" id="IPR009081">
    <property type="entry name" value="PP-bd_ACP"/>
</dbReference>
<dbReference type="SUPFAM" id="SSF52777">
    <property type="entry name" value="CoA-dependent acyltransferases"/>
    <property type="match status" value="4"/>
</dbReference>
<gene>
    <name evidence="7" type="ORF">RM555_09115</name>
</gene>
<dbReference type="Pfam" id="PF08242">
    <property type="entry name" value="Methyltransf_12"/>
    <property type="match status" value="1"/>
</dbReference>
<dbReference type="RefSeq" id="WP_311411322.1">
    <property type="nucleotide sequence ID" value="NZ_JAVRFL010000008.1"/>
</dbReference>
<accession>A0ABU2WUX3</accession>
<feature type="compositionally biased region" description="Basic and acidic residues" evidence="5">
    <location>
        <begin position="1728"/>
        <end position="1739"/>
    </location>
</feature>
<comment type="caution">
    <text evidence="7">The sequence shown here is derived from an EMBL/GenBank/DDBJ whole genome shotgun (WGS) entry which is preliminary data.</text>
</comment>
<dbReference type="Gene3D" id="3.40.50.980">
    <property type="match status" value="2"/>
</dbReference>
<keyword evidence="2" id="KW-0596">Phosphopantetheine</keyword>
<dbReference type="PROSITE" id="PS50075">
    <property type="entry name" value="CARRIER"/>
    <property type="match status" value="1"/>
</dbReference>
<dbReference type="InterPro" id="IPR001242">
    <property type="entry name" value="Condensation_dom"/>
</dbReference>
<dbReference type="SUPFAM" id="SSF53335">
    <property type="entry name" value="S-adenosyl-L-methionine-dependent methyltransferases"/>
    <property type="match status" value="1"/>
</dbReference>
<dbReference type="Proteomes" id="UP001180973">
    <property type="component" value="Unassembled WGS sequence"/>
</dbReference>
<evidence type="ECO:0000256" key="4">
    <source>
        <dbReference type="ARBA" id="ARBA00022737"/>
    </source>
</evidence>
<evidence type="ECO:0000256" key="1">
    <source>
        <dbReference type="ARBA" id="ARBA00001957"/>
    </source>
</evidence>
<evidence type="ECO:0000313" key="8">
    <source>
        <dbReference type="Proteomes" id="UP001180973"/>
    </source>
</evidence>